<dbReference type="InterPro" id="IPR014883">
    <property type="entry name" value="VRR_NUC"/>
</dbReference>
<evidence type="ECO:0000256" key="3">
    <source>
        <dbReference type="ARBA" id="ARBA00022801"/>
    </source>
</evidence>
<dbReference type="GO" id="GO:0004518">
    <property type="term" value="F:nuclease activity"/>
    <property type="evidence" value="ECO:0007669"/>
    <property type="project" value="UniProtKB-KW"/>
</dbReference>
<protein>
    <submittedName>
        <fullName evidence="5">Nuclease</fullName>
    </submittedName>
</protein>
<comment type="cofactor">
    <cofactor evidence="1">
        <name>Mg(2+)</name>
        <dbReference type="ChEBI" id="CHEBI:18420"/>
    </cofactor>
</comment>
<proteinExistence type="predicted"/>
<dbReference type="InterPro" id="IPR011856">
    <property type="entry name" value="tRNA_endonuc-like_dom_sf"/>
</dbReference>
<dbReference type="EMBL" id="BK015816">
    <property type="protein sequence ID" value="DAE26366.1"/>
    <property type="molecule type" value="Genomic_DNA"/>
</dbReference>
<name>A0A8S5R4H9_9CAUD</name>
<dbReference type="GO" id="GO:0003676">
    <property type="term" value="F:nucleic acid binding"/>
    <property type="evidence" value="ECO:0007669"/>
    <property type="project" value="InterPro"/>
</dbReference>
<feature type="domain" description="VRR-NUC" evidence="4">
    <location>
        <begin position="4"/>
        <end position="84"/>
    </location>
</feature>
<keyword evidence="3" id="KW-0378">Hydrolase</keyword>
<evidence type="ECO:0000256" key="2">
    <source>
        <dbReference type="ARBA" id="ARBA00022722"/>
    </source>
</evidence>
<evidence type="ECO:0000259" key="4">
    <source>
        <dbReference type="SMART" id="SM00990"/>
    </source>
</evidence>
<dbReference type="Gene3D" id="3.40.1350.10">
    <property type="match status" value="1"/>
</dbReference>
<keyword evidence="2" id="KW-0540">Nuclease</keyword>
<evidence type="ECO:0000256" key="1">
    <source>
        <dbReference type="ARBA" id="ARBA00001946"/>
    </source>
</evidence>
<sequence>MRKLRESSIESYLVRKVKEHGGLCYKFVSPGNPGVPDRIVITPTGKTVYVELKTEIGRLAKMQKWQRSELEKRGADVRVLYGMDAVKEFLREVFGDAVHTA</sequence>
<dbReference type="Pfam" id="PF08774">
    <property type="entry name" value="VRR_NUC"/>
    <property type="match status" value="1"/>
</dbReference>
<dbReference type="GO" id="GO:0016788">
    <property type="term" value="F:hydrolase activity, acting on ester bonds"/>
    <property type="evidence" value="ECO:0007669"/>
    <property type="project" value="InterPro"/>
</dbReference>
<organism evidence="5">
    <name type="scientific">Myoviridae sp. ctQ6D10</name>
    <dbReference type="NCBI Taxonomy" id="2827288"/>
    <lineage>
        <taxon>Viruses</taxon>
        <taxon>Duplodnaviria</taxon>
        <taxon>Heunggongvirae</taxon>
        <taxon>Uroviricota</taxon>
        <taxon>Caudoviricetes</taxon>
    </lineage>
</organism>
<evidence type="ECO:0000313" key="5">
    <source>
        <dbReference type="EMBL" id="DAE26366.1"/>
    </source>
</evidence>
<dbReference type="SMART" id="SM00990">
    <property type="entry name" value="VRR_NUC"/>
    <property type="match status" value="1"/>
</dbReference>
<accession>A0A8S5R4H9</accession>
<reference evidence="5" key="1">
    <citation type="journal article" date="2021" name="Proc. Natl. Acad. Sci. U.S.A.">
        <title>A Catalog of Tens of Thousands of Viruses from Human Metagenomes Reveals Hidden Associations with Chronic Diseases.</title>
        <authorList>
            <person name="Tisza M.J."/>
            <person name="Buck C.B."/>
        </authorList>
    </citation>
    <scope>NUCLEOTIDE SEQUENCE</scope>
    <source>
        <strain evidence="5">CtQ6D10</strain>
    </source>
</reference>